<organism evidence="4 5">
    <name type="scientific">Psilocybe cf. subviscida</name>
    <dbReference type="NCBI Taxonomy" id="2480587"/>
    <lineage>
        <taxon>Eukaryota</taxon>
        <taxon>Fungi</taxon>
        <taxon>Dikarya</taxon>
        <taxon>Basidiomycota</taxon>
        <taxon>Agaricomycotina</taxon>
        <taxon>Agaricomycetes</taxon>
        <taxon>Agaricomycetidae</taxon>
        <taxon>Agaricales</taxon>
        <taxon>Agaricineae</taxon>
        <taxon>Strophariaceae</taxon>
        <taxon>Psilocybe</taxon>
    </lineage>
</organism>
<dbReference type="SUPFAM" id="SSF53474">
    <property type="entry name" value="alpha/beta-Hydrolases"/>
    <property type="match status" value="1"/>
</dbReference>
<evidence type="ECO:0000256" key="2">
    <source>
        <dbReference type="SAM" id="MobiDB-lite"/>
    </source>
</evidence>
<dbReference type="GO" id="GO:0004806">
    <property type="term" value="F:triacylglycerol lipase activity"/>
    <property type="evidence" value="ECO:0007669"/>
    <property type="project" value="TreeGrafter"/>
</dbReference>
<name>A0A8H5BGV0_9AGAR</name>
<feature type="region of interest" description="Disordered" evidence="2">
    <location>
        <begin position="795"/>
        <end position="854"/>
    </location>
</feature>
<dbReference type="GO" id="GO:0004771">
    <property type="term" value="F:sterol ester esterase activity"/>
    <property type="evidence" value="ECO:0007669"/>
    <property type="project" value="TreeGrafter"/>
</dbReference>
<dbReference type="PROSITE" id="PS01174">
    <property type="entry name" value="LIPASE_GDXG_SER"/>
    <property type="match status" value="1"/>
</dbReference>
<gene>
    <name evidence="4" type="ORF">D9619_002036</name>
</gene>
<feature type="region of interest" description="Disordered" evidence="2">
    <location>
        <begin position="660"/>
        <end position="680"/>
    </location>
</feature>
<protein>
    <recommendedName>
        <fullName evidence="3">Alpha/beta hydrolase fold-3 domain-containing protein</fullName>
    </recommendedName>
</protein>
<feature type="region of interest" description="Disordered" evidence="2">
    <location>
        <begin position="375"/>
        <end position="474"/>
    </location>
</feature>
<feature type="compositionally biased region" description="Basic residues" evidence="2">
    <location>
        <begin position="389"/>
        <end position="398"/>
    </location>
</feature>
<accession>A0A8H5BGV0</accession>
<dbReference type="InterPro" id="IPR033140">
    <property type="entry name" value="Lipase_GDXG_put_SER_AS"/>
</dbReference>
<dbReference type="Pfam" id="PF07859">
    <property type="entry name" value="Abhydrolase_3"/>
    <property type="match status" value="2"/>
</dbReference>
<dbReference type="EMBL" id="JAACJJ010000028">
    <property type="protein sequence ID" value="KAF5322223.1"/>
    <property type="molecule type" value="Genomic_DNA"/>
</dbReference>
<evidence type="ECO:0000259" key="3">
    <source>
        <dbReference type="Pfam" id="PF07859"/>
    </source>
</evidence>
<feature type="active site" evidence="1">
    <location>
        <position position="294"/>
    </location>
</feature>
<feature type="compositionally biased region" description="Polar residues" evidence="2">
    <location>
        <begin position="838"/>
        <end position="854"/>
    </location>
</feature>
<dbReference type="GO" id="GO:0005829">
    <property type="term" value="C:cytosol"/>
    <property type="evidence" value="ECO:0007669"/>
    <property type="project" value="TreeGrafter"/>
</dbReference>
<dbReference type="InterPro" id="IPR029058">
    <property type="entry name" value="AB_hydrolase_fold"/>
</dbReference>
<dbReference type="Gene3D" id="3.40.50.1820">
    <property type="entry name" value="alpha/beta hydrolase"/>
    <property type="match status" value="2"/>
</dbReference>
<sequence length="872" mass="97529">MIDHLVGRPNPSWKRTQVILVILFWLWRIVRGNSGPPRILWLTKFNRAIAKRFTPWQIIVSTLTTIYAIRNFDKLLGLNSPEPLARLYSPSYYRATWIVTGFDAGFATAMSIRPKWLRDISSIVFSFYYILYAQEADEKLRRFRAVPTVEMLRTTWEKTTNPYLRLVTSLPRIQIRRKILLPRPKSSSYTRPITAYLFFAPPEKELCKATELILDIPGGGFIAMTPEHHEERLRMWAVSTGRPVLSVDYGKAPEYPYPFARDEVFDVYRLMVESCGKIIGMSGKKLSVILAGDSAGGTLAVNVVLRCLELRQLALASHQPINLPLPTAVVLNYAALDFNFTSWMSSDHLRVLRSEQSSGNIPGLKELAEQKDHLKHISPLSMVRDNAHPRRKHIRRRSSWKDTMRGGGAGEPDKQKTPRSQLVASASSLFLRVPSKSAPSRSPVSSPSKPSTPYEELGTLGDAESDSDDGDYDYAKRSTSLRAEDRPIAERILYKYSSDGSETLLGNDKDVDKDKKAFETQQHQLELALAEADRKAAVMNKATVEANGRTKEPIGTRLTMTSRVGYFQDRIISPSMMRAMAILYIGPHRNPDFATDYHISPILTPDHLLAQFPPLLMQCGEKDPFVDDTVIFAGRVREAKRARKVELELALSGKSARFGDGRGMSTASKNDGHLDGKSAAEMKKERDKLCREDESDWVQMVLFSDWSHGYLQMPTLMSEAKAVIEELAEWIDHAFGRYPTAATNAERGERSTERGAGQVHLAPKAAAMDMQDGPSPLTSETETEDVGITFVTKRQADSGRVTTPPSGFARVTTPPGKGDSHSSGSEGTLVVEDVGNGRAQTTPSSTPRQTGQTITESELMRRRRLLDAHIFE</sequence>
<dbReference type="PANTHER" id="PTHR23025">
    <property type="entry name" value="TRIACYLGLYCEROL LIPASE"/>
    <property type="match status" value="1"/>
</dbReference>
<keyword evidence="5" id="KW-1185">Reference proteome</keyword>
<feature type="compositionally biased region" description="Polar residues" evidence="2">
    <location>
        <begin position="418"/>
        <end position="428"/>
    </location>
</feature>
<proteinExistence type="predicted"/>
<feature type="domain" description="Alpha/beta hydrolase fold-3" evidence="3">
    <location>
        <begin position="566"/>
        <end position="645"/>
    </location>
</feature>
<dbReference type="GO" id="GO:0019433">
    <property type="term" value="P:triglyceride catabolic process"/>
    <property type="evidence" value="ECO:0007669"/>
    <property type="project" value="TreeGrafter"/>
</dbReference>
<feature type="domain" description="Alpha/beta hydrolase fold-3" evidence="3">
    <location>
        <begin position="218"/>
        <end position="340"/>
    </location>
</feature>
<evidence type="ECO:0000313" key="4">
    <source>
        <dbReference type="EMBL" id="KAF5322223.1"/>
    </source>
</evidence>
<evidence type="ECO:0000313" key="5">
    <source>
        <dbReference type="Proteomes" id="UP000567179"/>
    </source>
</evidence>
<feature type="compositionally biased region" description="Low complexity" evidence="2">
    <location>
        <begin position="432"/>
        <end position="451"/>
    </location>
</feature>
<dbReference type="AlphaFoldDB" id="A0A8H5BGV0"/>
<evidence type="ECO:0000256" key="1">
    <source>
        <dbReference type="PROSITE-ProRule" id="PRU10038"/>
    </source>
</evidence>
<feature type="compositionally biased region" description="Acidic residues" evidence="2">
    <location>
        <begin position="463"/>
        <end position="472"/>
    </location>
</feature>
<reference evidence="4 5" key="1">
    <citation type="journal article" date="2020" name="ISME J.">
        <title>Uncovering the hidden diversity of litter-decomposition mechanisms in mushroom-forming fungi.</title>
        <authorList>
            <person name="Floudas D."/>
            <person name="Bentzer J."/>
            <person name="Ahren D."/>
            <person name="Johansson T."/>
            <person name="Persson P."/>
            <person name="Tunlid A."/>
        </authorList>
    </citation>
    <scope>NUCLEOTIDE SEQUENCE [LARGE SCALE GENOMIC DNA]</scope>
    <source>
        <strain evidence="4 5">CBS 101986</strain>
    </source>
</reference>
<feature type="compositionally biased region" description="Basic and acidic residues" evidence="2">
    <location>
        <begin position="670"/>
        <end position="680"/>
    </location>
</feature>
<dbReference type="PANTHER" id="PTHR23025:SF3">
    <property type="entry name" value="HORMONE-SENSITIVE LIPASE"/>
    <property type="match status" value="1"/>
</dbReference>
<dbReference type="Proteomes" id="UP000567179">
    <property type="component" value="Unassembled WGS sequence"/>
</dbReference>
<comment type="caution">
    <text evidence="4">The sequence shown here is derived from an EMBL/GenBank/DDBJ whole genome shotgun (WGS) entry which is preliminary data.</text>
</comment>
<dbReference type="InterPro" id="IPR013094">
    <property type="entry name" value="AB_hydrolase_3"/>
</dbReference>
<dbReference type="OrthoDB" id="5570009at2759"/>